<feature type="transmembrane region" description="Helical" evidence="8">
    <location>
        <begin position="54"/>
        <end position="75"/>
    </location>
</feature>
<keyword evidence="3 8" id="KW-0812">Transmembrane</keyword>
<dbReference type="NCBIfam" id="TIGR01297">
    <property type="entry name" value="CDF"/>
    <property type="match status" value="1"/>
</dbReference>
<dbReference type="GO" id="GO:0006882">
    <property type="term" value="P:intracellular zinc ion homeostasis"/>
    <property type="evidence" value="ECO:0007669"/>
    <property type="project" value="InterPro"/>
</dbReference>
<proteinExistence type="predicted"/>
<dbReference type="GO" id="GO:0016020">
    <property type="term" value="C:membrane"/>
    <property type="evidence" value="ECO:0007669"/>
    <property type="project" value="UniProtKB-SubCell"/>
</dbReference>
<sequence>MQHSHDLTPFHHSHDWQDAGAEGRARALRAVTILTLLTMVVELAAGAWSGSLALLADGWHMGTHALALGGALLAAQLAQRAQRSERYAFGGWKIEVLAAYTSGLMLLAVSAWLVVDAVRVLLDPHPIAYGEAMAVALIGLAVNLGSAWLLHRGAHGHGDEHEDDHDHGYHHGPHHDHDHAHGHAHGHGHSHGAGHHDHNFNAAYLHVVADALTSVLAIAALAGGWRYGWRWLDPLVAVLGAVVISRWAVGVLKVSAHALVDATASTELRAQVRQAIESDGDAQLADLHVWQVGPQAWSVVASVVADKPLEPAQYRRRLEHLHTLQHVTVEVHQCRGAA</sequence>
<evidence type="ECO:0000256" key="5">
    <source>
        <dbReference type="ARBA" id="ARBA00023065"/>
    </source>
</evidence>
<evidence type="ECO:0000256" key="3">
    <source>
        <dbReference type="ARBA" id="ARBA00022692"/>
    </source>
</evidence>
<feature type="transmembrane region" description="Helical" evidence="8">
    <location>
        <begin position="27"/>
        <end position="48"/>
    </location>
</feature>
<evidence type="ECO:0000313" key="11">
    <source>
        <dbReference type="Proteomes" id="UP000574067"/>
    </source>
</evidence>
<feature type="domain" description="Cation efflux protein transmembrane" evidence="9">
    <location>
        <begin position="30"/>
        <end position="259"/>
    </location>
</feature>
<feature type="compositionally biased region" description="Basic and acidic residues" evidence="7">
    <location>
        <begin position="156"/>
        <end position="181"/>
    </location>
</feature>
<keyword evidence="11" id="KW-1185">Reference proteome</keyword>
<accession>A0A848FBI6</accession>
<keyword evidence="6 8" id="KW-0472">Membrane</keyword>
<feature type="transmembrane region" description="Helical" evidence="8">
    <location>
        <begin position="127"/>
        <end position="150"/>
    </location>
</feature>
<evidence type="ECO:0000256" key="7">
    <source>
        <dbReference type="SAM" id="MobiDB-lite"/>
    </source>
</evidence>
<evidence type="ECO:0000313" key="10">
    <source>
        <dbReference type="EMBL" id="NML17567.1"/>
    </source>
</evidence>
<gene>
    <name evidence="10" type="primary">dmeF</name>
    <name evidence="10" type="ORF">HHL10_21600</name>
</gene>
<feature type="transmembrane region" description="Helical" evidence="8">
    <location>
        <begin position="96"/>
        <end position="115"/>
    </location>
</feature>
<feature type="transmembrane region" description="Helical" evidence="8">
    <location>
        <begin position="203"/>
        <end position="225"/>
    </location>
</feature>
<reference evidence="10 11" key="1">
    <citation type="submission" date="2020-04" db="EMBL/GenBank/DDBJ databases">
        <title>Azohydromonas sp. isolated from soil.</title>
        <authorList>
            <person name="Dahal R.H."/>
        </authorList>
    </citation>
    <scope>NUCLEOTIDE SEQUENCE [LARGE SCALE GENOMIC DNA]</scope>
    <source>
        <strain evidence="10 11">G-1-1-14</strain>
    </source>
</reference>
<dbReference type="InterPro" id="IPR058533">
    <property type="entry name" value="Cation_efflux_TM"/>
</dbReference>
<comment type="subcellular location">
    <subcellularLocation>
        <location evidence="1">Membrane</location>
        <topology evidence="1">Multi-pass membrane protein</topology>
    </subcellularLocation>
</comment>
<keyword evidence="5" id="KW-0406">Ion transport</keyword>
<feature type="region of interest" description="Disordered" evidence="7">
    <location>
        <begin position="155"/>
        <end position="193"/>
    </location>
</feature>
<feature type="transmembrane region" description="Helical" evidence="8">
    <location>
        <begin position="231"/>
        <end position="249"/>
    </location>
</feature>
<evidence type="ECO:0000256" key="4">
    <source>
        <dbReference type="ARBA" id="ARBA00022989"/>
    </source>
</evidence>
<feature type="compositionally biased region" description="Basic residues" evidence="7">
    <location>
        <begin position="182"/>
        <end position="193"/>
    </location>
</feature>
<evidence type="ECO:0000256" key="1">
    <source>
        <dbReference type="ARBA" id="ARBA00004141"/>
    </source>
</evidence>
<dbReference type="AlphaFoldDB" id="A0A848FBI6"/>
<evidence type="ECO:0000259" key="9">
    <source>
        <dbReference type="Pfam" id="PF01545"/>
    </source>
</evidence>
<dbReference type="SUPFAM" id="SSF161111">
    <property type="entry name" value="Cation efflux protein transmembrane domain-like"/>
    <property type="match status" value="1"/>
</dbReference>
<organism evidence="10 11">
    <name type="scientific">Azohydromonas caseinilytica</name>
    <dbReference type="NCBI Taxonomy" id="2728836"/>
    <lineage>
        <taxon>Bacteria</taxon>
        <taxon>Pseudomonadati</taxon>
        <taxon>Pseudomonadota</taxon>
        <taxon>Betaproteobacteria</taxon>
        <taxon>Burkholderiales</taxon>
        <taxon>Sphaerotilaceae</taxon>
        <taxon>Azohydromonas</taxon>
    </lineage>
</organism>
<evidence type="ECO:0000256" key="6">
    <source>
        <dbReference type="ARBA" id="ARBA00023136"/>
    </source>
</evidence>
<dbReference type="Gene3D" id="1.20.1510.10">
    <property type="entry name" value="Cation efflux protein transmembrane domain"/>
    <property type="match status" value="1"/>
</dbReference>
<evidence type="ECO:0000256" key="2">
    <source>
        <dbReference type="ARBA" id="ARBA00022448"/>
    </source>
</evidence>
<keyword evidence="4 8" id="KW-1133">Transmembrane helix</keyword>
<dbReference type="PANTHER" id="PTHR45755:SF4">
    <property type="entry name" value="ZINC TRANSPORTER 7"/>
    <property type="match status" value="1"/>
</dbReference>
<comment type="caution">
    <text evidence="10">The sequence shown here is derived from an EMBL/GenBank/DDBJ whole genome shotgun (WGS) entry which is preliminary data.</text>
</comment>
<dbReference type="EMBL" id="JABBFW010000019">
    <property type="protein sequence ID" value="NML17567.1"/>
    <property type="molecule type" value="Genomic_DNA"/>
</dbReference>
<dbReference type="GO" id="GO:0005385">
    <property type="term" value="F:zinc ion transmembrane transporter activity"/>
    <property type="evidence" value="ECO:0007669"/>
    <property type="project" value="InterPro"/>
</dbReference>
<evidence type="ECO:0000256" key="8">
    <source>
        <dbReference type="SAM" id="Phobius"/>
    </source>
</evidence>
<name>A0A848FBI6_9BURK</name>
<dbReference type="InterPro" id="IPR002524">
    <property type="entry name" value="Cation_efflux"/>
</dbReference>
<dbReference type="PANTHER" id="PTHR45755">
    <property type="match status" value="1"/>
</dbReference>
<dbReference type="NCBIfam" id="NF033827">
    <property type="entry name" value="CDF_efflux_DmeF"/>
    <property type="match status" value="1"/>
</dbReference>
<dbReference type="Pfam" id="PF01545">
    <property type="entry name" value="Cation_efflux"/>
    <property type="match status" value="1"/>
</dbReference>
<dbReference type="InterPro" id="IPR027469">
    <property type="entry name" value="Cation_efflux_TMD_sf"/>
</dbReference>
<protein>
    <submittedName>
        <fullName evidence="10">CDF family Co(II)/Ni(II) efflux transporter DmeF</fullName>
    </submittedName>
</protein>
<dbReference type="InterPro" id="IPR045316">
    <property type="entry name" value="Msc2-like"/>
</dbReference>
<keyword evidence="2" id="KW-0813">Transport</keyword>
<dbReference type="Proteomes" id="UP000574067">
    <property type="component" value="Unassembled WGS sequence"/>
</dbReference>